<reference evidence="1 2" key="1">
    <citation type="submission" date="2018-10" db="EMBL/GenBank/DDBJ databases">
        <title>Genome assembly for a Yunnan-Guizhou Plateau 3E fish, Anabarilius grahami (Regan), and its evolutionary and genetic applications.</title>
        <authorList>
            <person name="Jiang W."/>
        </authorList>
    </citation>
    <scope>NUCLEOTIDE SEQUENCE [LARGE SCALE GENOMIC DNA]</scope>
    <source>
        <strain evidence="1">AG-KIZ</strain>
        <tissue evidence="1">Muscle</tissue>
    </source>
</reference>
<proteinExistence type="predicted"/>
<evidence type="ECO:0000313" key="2">
    <source>
        <dbReference type="Proteomes" id="UP000281406"/>
    </source>
</evidence>
<gene>
    <name evidence="1" type="ORF">DPX16_9072</name>
</gene>
<dbReference type="PANTHER" id="PTHR17609:SF3">
    <property type="entry name" value="SAP DOMAIN-CONTAINING PROTEIN"/>
    <property type="match status" value="1"/>
</dbReference>
<organism evidence="1 2">
    <name type="scientific">Anabarilius grahami</name>
    <name type="common">Kanglang fish</name>
    <name type="synonym">Barilius grahami</name>
    <dbReference type="NCBI Taxonomy" id="495550"/>
    <lineage>
        <taxon>Eukaryota</taxon>
        <taxon>Metazoa</taxon>
        <taxon>Chordata</taxon>
        <taxon>Craniata</taxon>
        <taxon>Vertebrata</taxon>
        <taxon>Euteleostomi</taxon>
        <taxon>Actinopterygii</taxon>
        <taxon>Neopterygii</taxon>
        <taxon>Teleostei</taxon>
        <taxon>Ostariophysi</taxon>
        <taxon>Cypriniformes</taxon>
        <taxon>Xenocyprididae</taxon>
        <taxon>Xenocypridinae</taxon>
        <taxon>Xenocypridinae incertae sedis</taxon>
        <taxon>Anabarilius</taxon>
    </lineage>
</organism>
<accession>A0A3N0YJM4</accession>
<dbReference type="EMBL" id="RJVU01038599">
    <property type="protein sequence ID" value="ROL46337.1"/>
    <property type="molecule type" value="Genomic_DNA"/>
</dbReference>
<comment type="caution">
    <text evidence="1">The sequence shown here is derived from an EMBL/GenBank/DDBJ whole genome shotgun (WGS) entry which is preliminary data.</text>
</comment>
<evidence type="ECO:0000313" key="1">
    <source>
        <dbReference type="EMBL" id="ROL46337.1"/>
    </source>
</evidence>
<dbReference type="AlphaFoldDB" id="A0A3N0YJM4"/>
<protein>
    <submittedName>
        <fullName evidence="1">Uncharacterized protein</fullName>
    </submittedName>
</protein>
<sequence>MLLLTCARTCIGSLYIDTYTGSVLLLTCARTCIGSLYIDTYTFTSSVLLLTCARTCGGSLYIDTYTGSVLLLTCARTCIGSLYIDTYTGSVLLLTCARTCIAPCILTPTLVPCCSSPAPGSVSALCKPTPSQSSFTASKNQKRSTCPHCSVVILKKNLNMHIQRKHTDHSKDITVQSHLSSVCIDASNGVSAVQRSGHGFSVPVHVQKKTWGKHHQVRCELQECCQYQQLAYRSGKSFSLCEHLRSLDYCSDTVFEEFLDPSVLDEMIKLKFFGEANKTVCLMRQKIAQTAHSHVSVSRVIDTLESLRGMKYPNRDTVLHAYCHFEALTDLDYTYSCVNCGYHPPVVIMDLHKKGVFSMAGGWSVVLCPHGVVYSLKFNLRAESPRDFMDLLLSLQHLPNVTIYDFARGLATHANFRVPSSLPFQPYEGTLSESTAENINKAKQGKLKVSLPWLIEKTDTLNSEGHPLTGSSEHYVLYDKLHKSNTKGPKDVLRKISLVPRGEETVCSLAAVSPSTGPNSPCCRARAAGTEYKLLATQTTPKAERCYPGSPSEELGTGHGKLFAHYADESKVFLRGDQQPVFRLQKRKFDQISQEDETNGFTPESAPEKQVAPRNVRILTNLKIASQWCLENSGDLLGSVQLPRILCMEDEKAIEALEQYCSAEHIEDDLVEPLMFVFTFMEDLHTFVENVVDNMHLAPIFCRTQD</sequence>
<keyword evidence="2" id="KW-1185">Reference proteome</keyword>
<dbReference type="PANTHER" id="PTHR17609">
    <property type="entry name" value="HMG DOMAIN-CONTAINING PROTEIN 3"/>
    <property type="match status" value="1"/>
</dbReference>
<dbReference type="Proteomes" id="UP000281406">
    <property type="component" value="Unassembled WGS sequence"/>
</dbReference>
<dbReference type="OrthoDB" id="8948380at2759"/>
<dbReference type="InterPro" id="IPR039598">
    <property type="entry name" value="HMGXB3"/>
</dbReference>
<name>A0A3N0YJM4_ANAGA</name>